<feature type="transmembrane region" description="Helical" evidence="1">
    <location>
        <begin position="99"/>
        <end position="121"/>
    </location>
</feature>
<name>A0ABV9ZCU3_9PSEU</name>
<accession>A0ABV9ZCU3</accession>
<gene>
    <name evidence="2" type="ORF">ACFPK1_09985</name>
</gene>
<comment type="caution">
    <text evidence="2">The sequence shown here is derived from an EMBL/GenBank/DDBJ whole genome shotgun (WGS) entry which is preliminary data.</text>
</comment>
<evidence type="ECO:0000256" key="1">
    <source>
        <dbReference type="SAM" id="Phobius"/>
    </source>
</evidence>
<keyword evidence="3" id="KW-1185">Reference proteome</keyword>
<keyword evidence="1" id="KW-0472">Membrane</keyword>
<dbReference type="EMBL" id="JBHSKG010000004">
    <property type="protein sequence ID" value="MFC5138560.1"/>
    <property type="molecule type" value="Genomic_DNA"/>
</dbReference>
<feature type="transmembrane region" description="Helical" evidence="1">
    <location>
        <begin position="73"/>
        <end position="92"/>
    </location>
</feature>
<evidence type="ECO:0000313" key="3">
    <source>
        <dbReference type="Proteomes" id="UP001596175"/>
    </source>
</evidence>
<dbReference type="RefSeq" id="WP_378020767.1">
    <property type="nucleotide sequence ID" value="NZ_JBHSKG010000004.1"/>
</dbReference>
<reference evidence="3" key="1">
    <citation type="journal article" date="2019" name="Int. J. Syst. Evol. Microbiol.">
        <title>The Global Catalogue of Microorganisms (GCM) 10K type strain sequencing project: providing services to taxonomists for standard genome sequencing and annotation.</title>
        <authorList>
            <consortium name="The Broad Institute Genomics Platform"/>
            <consortium name="The Broad Institute Genome Sequencing Center for Infectious Disease"/>
            <person name="Wu L."/>
            <person name="Ma J."/>
        </authorList>
    </citation>
    <scope>NUCLEOTIDE SEQUENCE [LARGE SCALE GENOMIC DNA]</scope>
    <source>
        <strain evidence="3">XZYJ18</strain>
    </source>
</reference>
<dbReference type="InterPro" id="IPR046862">
    <property type="entry name" value="Rhomboid_2"/>
</dbReference>
<evidence type="ECO:0000313" key="2">
    <source>
        <dbReference type="EMBL" id="MFC5138560.1"/>
    </source>
</evidence>
<dbReference type="Pfam" id="PF20401">
    <property type="entry name" value="Rhomboid_2"/>
    <property type="match status" value="1"/>
</dbReference>
<keyword evidence="1" id="KW-1133">Transmembrane helix</keyword>
<keyword evidence="1" id="KW-0812">Transmembrane</keyword>
<organism evidence="2 3">
    <name type="scientific">Actinomycetospora rhizophila</name>
    <dbReference type="NCBI Taxonomy" id="1416876"/>
    <lineage>
        <taxon>Bacteria</taxon>
        <taxon>Bacillati</taxon>
        <taxon>Actinomycetota</taxon>
        <taxon>Actinomycetes</taxon>
        <taxon>Pseudonocardiales</taxon>
        <taxon>Pseudonocardiaceae</taxon>
        <taxon>Actinomycetospora</taxon>
    </lineage>
</organism>
<sequence length="216" mass="21400">MRVAGRALRTWVRAGPVTAAYLGALVATHVVLAATGTGPAARAWSSTNVDNLRDHPLGALATSPFHLGNSGEITPGTVAIVGVGIGGAMWWLEARRGVATAAAAFAGGHVGATVLTVPLILAAVDGGVYPASVLSAVDVGVSYGAQAAAAAATTLLPRWAGVAGALVVAGWPLLDAEWSRGWPDFTSVGHLVAAGIGFGMGPALRRAARSAGPGPC</sequence>
<dbReference type="Proteomes" id="UP001596175">
    <property type="component" value="Unassembled WGS sequence"/>
</dbReference>
<proteinExistence type="predicted"/>
<protein>
    <submittedName>
        <fullName evidence="2">Rhomboid-like protein</fullName>
    </submittedName>
</protein>